<evidence type="ECO:0000313" key="2">
    <source>
        <dbReference type="Proteomes" id="UP000001312"/>
    </source>
</evidence>
<dbReference type="KEGG" id="ssl:SS1G_01928"/>
<name>A7E9E8_SCLS1</name>
<dbReference type="AlphaFoldDB" id="A7E9E8"/>
<organism evidence="1 2">
    <name type="scientific">Sclerotinia sclerotiorum (strain ATCC 18683 / 1980 / Ss-1)</name>
    <name type="common">White mold</name>
    <name type="synonym">Whetzelinia sclerotiorum</name>
    <dbReference type="NCBI Taxonomy" id="665079"/>
    <lineage>
        <taxon>Eukaryota</taxon>
        <taxon>Fungi</taxon>
        <taxon>Dikarya</taxon>
        <taxon>Ascomycota</taxon>
        <taxon>Pezizomycotina</taxon>
        <taxon>Leotiomycetes</taxon>
        <taxon>Helotiales</taxon>
        <taxon>Sclerotiniaceae</taxon>
        <taxon>Sclerotinia</taxon>
    </lineage>
</organism>
<dbReference type="HOGENOM" id="CLU_3125911_0_0_1"/>
<dbReference type="Proteomes" id="UP000001312">
    <property type="component" value="Unassembled WGS sequence"/>
</dbReference>
<protein>
    <submittedName>
        <fullName evidence="1">Uncharacterized protein</fullName>
    </submittedName>
</protein>
<accession>A7E9E8</accession>
<dbReference type="GeneID" id="5493544"/>
<dbReference type="RefSeq" id="XP_001597732.1">
    <property type="nucleotide sequence ID" value="XM_001597682.1"/>
</dbReference>
<sequence>MACLDVDIKIMLNVSAGRDVLGRLAAVVAGDFAVSAKPGCVFGCSTAPAW</sequence>
<proteinExistence type="predicted"/>
<keyword evidence="2" id="KW-1185">Reference proteome</keyword>
<dbReference type="EMBL" id="CH476622">
    <property type="protein sequence ID" value="EDN97000.1"/>
    <property type="molecule type" value="Genomic_DNA"/>
</dbReference>
<reference evidence="2" key="1">
    <citation type="journal article" date="2011" name="PLoS Genet.">
        <title>Genomic analysis of the necrotrophic fungal pathogens Sclerotinia sclerotiorum and Botrytis cinerea.</title>
        <authorList>
            <person name="Amselem J."/>
            <person name="Cuomo C.A."/>
            <person name="van Kan J.A."/>
            <person name="Viaud M."/>
            <person name="Benito E.P."/>
            <person name="Couloux A."/>
            <person name="Coutinho P.M."/>
            <person name="de Vries R.P."/>
            <person name="Dyer P.S."/>
            <person name="Fillinger S."/>
            <person name="Fournier E."/>
            <person name="Gout L."/>
            <person name="Hahn M."/>
            <person name="Kohn L."/>
            <person name="Lapalu N."/>
            <person name="Plummer K.M."/>
            <person name="Pradier J.M."/>
            <person name="Quevillon E."/>
            <person name="Sharon A."/>
            <person name="Simon A."/>
            <person name="ten Have A."/>
            <person name="Tudzynski B."/>
            <person name="Tudzynski P."/>
            <person name="Wincker P."/>
            <person name="Andrew M."/>
            <person name="Anthouard V."/>
            <person name="Beever R.E."/>
            <person name="Beffa R."/>
            <person name="Benoit I."/>
            <person name="Bouzid O."/>
            <person name="Brault B."/>
            <person name="Chen Z."/>
            <person name="Choquer M."/>
            <person name="Collemare J."/>
            <person name="Cotton P."/>
            <person name="Danchin E.G."/>
            <person name="Da Silva C."/>
            <person name="Gautier A."/>
            <person name="Giraud C."/>
            <person name="Giraud T."/>
            <person name="Gonzalez C."/>
            <person name="Grossetete S."/>
            <person name="Guldener U."/>
            <person name="Henrissat B."/>
            <person name="Howlett B.J."/>
            <person name="Kodira C."/>
            <person name="Kretschmer M."/>
            <person name="Lappartient A."/>
            <person name="Leroch M."/>
            <person name="Levis C."/>
            <person name="Mauceli E."/>
            <person name="Neuveglise C."/>
            <person name="Oeser B."/>
            <person name="Pearson M."/>
            <person name="Poulain J."/>
            <person name="Poussereau N."/>
            <person name="Quesneville H."/>
            <person name="Rascle C."/>
            <person name="Schumacher J."/>
            <person name="Segurens B."/>
            <person name="Sexton A."/>
            <person name="Silva E."/>
            <person name="Sirven C."/>
            <person name="Soanes D.M."/>
            <person name="Talbot N.J."/>
            <person name="Templeton M."/>
            <person name="Yandava C."/>
            <person name="Yarden O."/>
            <person name="Zeng Q."/>
            <person name="Rollins J.A."/>
            <person name="Lebrun M.H."/>
            <person name="Dickman M."/>
        </authorList>
    </citation>
    <scope>NUCLEOTIDE SEQUENCE [LARGE SCALE GENOMIC DNA]</scope>
    <source>
        <strain evidence="2">ATCC 18683 / 1980 / Ss-1</strain>
    </source>
</reference>
<evidence type="ECO:0000313" key="1">
    <source>
        <dbReference type="EMBL" id="EDN97000.1"/>
    </source>
</evidence>
<gene>
    <name evidence="1" type="ORF">SS1G_01928</name>
</gene>
<dbReference type="InParanoid" id="A7E9E8"/>